<dbReference type="GO" id="GO:0016740">
    <property type="term" value="F:transferase activity"/>
    <property type="evidence" value="ECO:0007669"/>
    <property type="project" value="UniProtKB-KW"/>
</dbReference>
<proteinExistence type="predicted"/>
<dbReference type="Gene3D" id="3.40.50.10540">
    <property type="entry name" value="Crotonobetainyl-coa:carnitine coa-transferase, domain 1"/>
    <property type="match status" value="1"/>
</dbReference>
<gene>
    <name evidence="2" type="ORF">ACFQIC_17380</name>
</gene>
<dbReference type="Proteomes" id="UP001596410">
    <property type="component" value="Unassembled WGS sequence"/>
</dbReference>
<dbReference type="InterPro" id="IPR003673">
    <property type="entry name" value="CoA-Trfase_fam_III"/>
</dbReference>
<dbReference type="PANTHER" id="PTHR48207">
    <property type="entry name" value="SUCCINATE--HYDROXYMETHYLGLUTARATE COA-TRANSFERASE"/>
    <property type="match status" value="1"/>
</dbReference>
<accession>A0ABW2EN86</accession>
<dbReference type="Pfam" id="PF02515">
    <property type="entry name" value="CoA_transf_3"/>
    <property type="match status" value="1"/>
</dbReference>
<dbReference type="SUPFAM" id="SSF89796">
    <property type="entry name" value="CoA-transferase family III (CaiB/BaiF)"/>
    <property type="match status" value="1"/>
</dbReference>
<organism evidence="2 3">
    <name type="scientific">Halobacillus seohaensis</name>
    <dbReference type="NCBI Taxonomy" id="447421"/>
    <lineage>
        <taxon>Bacteria</taxon>
        <taxon>Bacillati</taxon>
        <taxon>Bacillota</taxon>
        <taxon>Bacilli</taxon>
        <taxon>Bacillales</taxon>
        <taxon>Bacillaceae</taxon>
        <taxon>Halobacillus</taxon>
    </lineage>
</organism>
<dbReference type="RefSeq" id="WP_204711516.1">
    <property type="nucleotide sequence ID" value="NZ_JBHSZV010000049.1"/>
</dbReference>
<sequence>MTFALDGIVVLDLTRVLAGPYCSMILGDLGAEVIKVEAPGGSDETRKWGPPFQEGVSAYYLCANRNKRSLTVNLKTEKGKEIIQKLVAESDVILHNFKTGTMERLGLDYSTLKSINPRIIYCSITGFGETGPYKHLPGYDFIIQAMSGLMSITGDDNSGPQKMGVAITDILTGLYACIGIQAALLERSHSGIGQKIDLSLYDSAVSSLVNIGSNYLLSGQVPQRLGNHHANIVPYQTFQSKDKEMVIAVGNDKQFASLCKVIEHPDLAFDTRFQTNPDRVAHRTELSEILQEAFSKKTVAFWKEKCDGANIPFGAIQTVKDLVSDEQLIARDMFVSAQHPKAGEIEMIGSPLKLSRSLTEVKRHPPEAGEHTIEILRALGYDQKMIEELRRVNTI</sequence>
<evidence type="ECO:0000256" key="1">
    <source>
        <dbReference type="ARBA" id="ARBA00022679"/>
    </source>
</evidence>
<evidence type="ECO:0000313" key="3">
    <source>
        <dbReference type="Proteomes" id="UP001596410"/>
    </source>
</evidence>
<comment type="caution">
    <text evidence="2">The sequence shown here is derived from an EMBL/GenBank/DDBJ whole genome shotgun (WGS) entry which is preliminary data.</text>
</comment>
<protein>
    <submittedName>
        <fullName evidence="2">CaiB/BaiF CoA transferase family protein</fullName>
    </submittedName>
</protein>
<name>A0ABW2EN86_9BACI</name>
<dbReference type="Gene3D" id="3.30.1540.10">
    <property type="entry name" value="formyl-coa transferase, domain 3"/>
    <property type="match status" value="1"/>
</dbReference>
<dbReference type="PANTHER" id="PTHR48207:SF3">
    <property type="entry name" value="SUCCINATE--HYDROXYMETHYLGLUTARATE COA-TRANSFERASE"/>
    <property type="match status" value="1"/>
</dbReference>
<dbReference type="EMBL" id="JBHSZV010000049">
    <property type="protein sequence ID" value="MFC7063585.1"/>
    <property type="molecule type" value="Genomic_DNA"/>
</dbReference>
<dbReference type="InterPro" id="IPR044855">
    <property type="entry name" value="CoA-Trfase_III_dom3_sf"/>
</dbReference>
<dbReference type="InterPro" id="IPR050483">
    <property type="entry name" value="CoA-transferase_III_domain"/>
</dbReference>
<reference evidence="3" key="1">
    <citation type="journal article" date="2019" name="Int. J. Syst. Evol. Microbiol.">
        <title>The Global Catalogue of Microorganisms (GCM) 10K type strain sequencing project: providing services to taxonomists for standard genome sequencing and annotation.</title>
        <authorList>
            <consortium name="The Broad Institute Genomics Platform"/>
            <consortium name="The Broad Institute Genome Sequencing Center for Infectious Disease"/>
            <person name="Wu L."/>
            <person name="Ma J."/>
        </authorList>
    </citation>
    <scope>NUCLEOTIDE SEQUENCE [LARGE SCALE GENOMIC DNA]</scope>
    <source>
        <strain evidence="3">CGMCC 4.1621</strain>
    </source>
</reference>
<evidence type="ECO:0000313" key="2">
    <source>
        <dbReference type="EMBL" id="MFC7063585.1"/>
    </source>
</evidence>
<dbReference type="InterPro" id="IPR023606">
    <property type="entry name" value="CoA-Trfase_III_dom_1_sf"/>
</dbReference>
<keyword evidence="1 2" id="KW-0808">Transferase</keyword>
<keyword evidence="3" id="KW-1185">Reference proteome</keyword>